<organism evidence="3 4">
    <name type="scientific">Puccinia coronata f. sp. avenae</name>
    <dbReference type="NCBI Taxonomy" id="200324"/>
    <lineage>
        <taxon>Eukaryota</taxon>
        <taxon>Fungi</taxon>
        <taxon>Dikarya</taxon>
        <taxon>Basidiomycota</taxon>
        <taxon>Pucciniomycotina</taxon>
        <taxon>Pucciniomycetes</taxon>
        <taxon>Pucciniales</taxon>
        <taxon>Pucciniaceae</taxon>
        <taxon>Puccinia</taxon>
    </lineage>
</organism>
<dbReference type="EMBL" id="PGCI01000258">
    <property type="protein sequence ID" value="PLW31885.1"/>
    <property type="molecule type" value="Genomic_DNA"/>
</dbReference>
<name>A0A2N5U2C5_9BASI</name>
<gene>
    <name evidence="2" type="ORF">PCASD_13174</name>
    <name evidence="3" type="ORF">PCASD_13204</name>
</gene>
<protein>
    <submittedName>
        <fullName evidence="3">Uncharacterized protein</fullName>
    </submittedName>
</protein>
<reference evidence="3 4" key="1">
    <citation type="submission" date="2017-11" db="EMBL/GenBank/DDBJ databases">
        <title>De novo assembly and phasing of dikaryotic genomes from two isolates of Puccinia coronata f. sp. avenae, the causal agent of oat crown rust.</title>
        <authorList>
            <person name="Miller M.E."/>
            <person name="Zhang Y."/>
            <person name="Omidvar V."/>
            <person name="Sperschneider J."/>
            <person name="Schwessinger B."/>
            <person name="Raley C."/>
            <person name="Palmer J.M."/>
            <person name="Garnica D."/>
            <person name="Upadhyaya N."/>
            <person name="Rathjen J."/>
            <person name="Taylor J.M."/>
            <person name="Park R.F."/>
            <person name="Dodds P.N."/>
            <person name="Hirsch C.D."/>
            <person name="Kianian S.F."/>
            <person name="Figueroa M."/>
        </authorList>
    </citation>
    <scope>NUCLEOTIDE SEQUENCE [LARGE SCALE GENOMIC DNA]</scope>
    <source>
        <strain evidence="3">12SD80</strain>
    </source>
</reference>
<evidence type="ECO:0000313" key="2">
    <source>
        <dbReference type="EMBL" id="PLW19702.1"/>
    </source>
</evidence>
<evidence type="ECO:0000313" key="4">
    <source>
        <dbReference type="Proteomes" id="UP000235392"/>
    </source>
</evidence>
<sequence>MYDVSKPPNGRGLTDPPGAIKDNTGGADPVESPPEPPKAFLATLQMYVRGIPSATIATSYPPGAVGKLGSVQSAFLNLRGLTAARRRRERE</sequence>
<accession>A0A2N5U2C5</accession>
<evidence type="ECO:0000256" key="1">
    <source>
        <dbReference type="SAM" id="MobiDB-lite"/>
    </source>
</evidence>
<dbReference type="AlphaFoldDB" id="A0A2N5U2C5"/>
<proteinExistence type="predicted"/>
<evidence type="ECO:0000313" key="3">
    <source>
        <dbReference type="EMBL" id="PLW31885.1"/>
    </source>
</evidence>
<dbReference type="EMBL" id="PGCI01000710">
    <property type="protein sequence ID" value="PLW19702.1"/>
    <property type="molecule type" value="Genomic_DNA"/>
</dbReference>
<comment type="caution">
    <text evidence="3">The sequence shown here is derived from an EMBL/GenBank/DDBJ whole genome shotgun (WGS) entry which is preliminary data.</text>
</comment>
<dbReference type="Proteomes" id="UP000235392">
    <property type="component" value="Unassembled WGS sequence"/>
</dbReference>
<feature type="region of interest" description="Disordered" evidence="1">
    <location>
        <begin position="1"/>
        <end position="37"/>
    </location>
</feature>